<reference evidence="2" key="1">
    <citation type="submission" date="2016-12" db="EMBL/GenBank/DDBJ databases">
        <authorList>
            <person name="Rodrigo-Torres L."/>
            <person name="Arahal R.D."/>
            <person name="Lucena T."/>
        </authorList>
    </citation>
    <scope>NUCLEOTIDE SEQUENCE [LARGE SCALE GENOMIC DNA]</scope>
</reference>
<gene>
    <name evidence="1" type="ORF">VQ7734_03080</name>
</gene>
<dbReference type="SUPFAM" id="SSF54403">
    <property type="entry name" value="Cystatin/monellin"/>
    <property type="match status" value="1"/>
</dbReference>
<dbReference type="OrthoDB" id="2051973at2"/>
<evidence type="ECO:0000313" key="1">
    <source>
        <dbReference type="EMBL" id="SHO57311.1"/>
    </source>
</evidence>
<accession>A0A1M7YXE4</accession>
<organism evidence="1 2">
    <name type="scientific">Vibrio quintilis</name>
    <dbReference type="NCBI Taxonomy" id="1117707"/>
    <lineage>
        <taxon>Bacteria</taxon>
        <taxon>Pseudomonadati</taxon>
        <taxon>Pseudomonadota</taxon>
        <taxon>Gammaproteobacteria</taxon>
        <taxon>Vibrionales</taxon>
        <taxon>Vibrionaceae</taxon>
        <taxon>Vibrio</taxon>
    </lineage>
</organism>
<dbReference type="EMBL" id="FRFG01000037">
    <property type="protein sequence ID" value="SHO57311.1"/>
    <property type="molecule type" value="Genomic_DNA"/>
</dbReference>
<dbReference type="Proteomes" id="UP000184600">
    <property type="component" value="Unassembled WGS sequence"/>
</dbReference>
<evidence type="ECO:0000313" key="2">
    <source>
        <dbReference type="Proteomes" id="UP000184600"/>
    </source>
</evidence>
<proteinExistence type="predicted"/>
<dbReference type="RefSeq" id="WP_073584111.1">
    <property type="nucleotide sequence ID" value="NZ_AP024898.1"/>
</dbReference>
<dbReference type="InterPro" id="IPR046350">
    <property type="entry name" value="Cystatin_sf"/>
</dbReference>
<name>A0A1M7YXE4_9VIBR</name>
<sequence length="89" mass="10050">MSVDTIAGGWTKYRKLTPEDRAVFDEAMAGFVGVIYDPYEVATQVVAGTNYRYKCNARLPGPEECMWEAVVEIFQPLEGKPYLVNINRV</sequence>
<dbReference type="Gene3D" id="3.10.450.10">
    <property type="match status" value="1"/>
</dbReference>
<protein>
    <submittedName>
        <fullName evidence="1">Uncharacterized protein</fullName>
    </submittedName>
</protein>
<keyword evidence="2" id="KW-1185">Reference proteome</keyword>
<dbReference type="AlphaFoldDB" id="A0A1M7YXE4"/>